<dbReference type="GO" id="GO:0016020">
    <property type="term" value="C:membrane"/>
    <property type="evidence" value="ECO:0007669"/>
    <property type="project" value="TreeGrafter"/>
</dbReference>
<reference evidence="5 6" key="1">
    <citation type="journal article" date="2018" name="Plant J.">
        <title>Genome sequences of Chlorella sorokiniana UTEX 1602 and Micractinium conductrix SAG 241.80: implications to maltose excretion by a green alga.</title>
        <authorList>
            <person name="Arriola M.B."/>
            <person name="Velmurugan N."/>
            <person name="Zhang Y."/>
            <person name="Plunkett M.H."/>
            <person name="Hondzo H."/>
            <person name="Barney B.M."/>
        </authorList>
    </citation>
    <scope>NUCLEOTIDE SEQUENCE [LARGE SCALE GENOMIC DNA]</scope>
    <source>
        <strain evidence="5 6">SAG 241.80</strain>
    </source>
</reference>
<dbReference type="PANTHER" id="PTHR12277">
    <property type="entry name" value="ALPHA/BETA HYDROLASE DOMAIN-CONTAINING PROTEIN"/>
    <property type="match status" value="1"/>
</dbReference>
<dbReference type="Gene3D" id="3.40.50.1820">
    <property type="entry name" value="alpha/beta hydrolase"/>
    <property type="match status" value="1"/>
</dbReference>
<evidence type="ECO:0000256" key="1">
    <source>
        <dbReference type="SAM" id="MobiDB-lite"/>
    </source>
</evidence>
<evidence type="ECO:0000313" key="4">
    <source>
        <dbReference type="EMBL" id="PSC75999.1"/>
    </source>
</evidence>
<dbReference type="InterPro" id="IPR029058">
    <property type="entry name" value="AB_hydrolase_fold"/>
</dbReference>
<accession>A0A2P6VPJ4</accession>
<feature type="compositionally biased region" description="Low complexity" evidence="1">
    <location>
        <begin position="311"/>
        <end position="323"/>
    </location>
</feature>
<dbReference type="EMBL" id="LHPF02000002">
    <property type="protein sequence ID" value="PSC76000.1"/>
    <property type="molecule type" value="Genomic_DNA"/>
</dbReference>
<keyword evidence="2" id="KW-0472">Membrane</keyword>
<keyword evidence="2" id="KW-0812">Transmembrane</keyword>
<protein>
    <submittedName>
        <fullName evidence="4">Alpha beta-hydrolase superfamily isoform A</fullName>
    </submittedName>
    <submittedName>
        <fullName evidence="5">Alpha beta-hydrolase superfamily isoform B</fullName>
    </submittedName>
</protein>
<feature type="compositionally biased region" description="Low complexity" evidence="1">
    <location>
        <begin position="343"/>
        <end position="359"/>
    </location>
</feature>
<dbReference type="PANTHER" id="PTHR12277:SF81">
    <property type="entry name" value="PROTEIN ABHD13"/>
    <property type="match status" value="1"/>
</dbReference>
<feature type="region of interest" description="Disordered" evidence="1">
    <location>
        <begin position="302"/>
        <end position="359"/>
    </location>
</feature>
<evidence type="ECO:0000259" key="3">
    <source>
        <dbReference type="Pfam" id="PF00561"/>
    </source>
</evidence>
<dbReference type="Pfam" id="PF00561">
    <property type="entry name" value="Abhydrolase_1"/>
    <property type="match status" value="1"/>
</dbReference>
<sequence>MVDWVKLGVKTLGALGGVVGLALGLLYFLQEKIIYVPRLPGIPAEYPYLPDAFRLAYEDAWLTTADGLRLHAWMVWPPHWGEAERRSRPTVLFFQENAGNMAYRLHFLQALTRFLECNAFIFSYRGYGASEGSPSEKGLQLDAQAALDHVLLRTDIDATQVVLFGRSLGGAVAAYAAARRPRHISGLVLENTFTRIVDVVPKTMPLLSPFVGPGRPFNFLVRNHWDTRPRLQQLKDLPVLFMSSLQDEMLPPEHMRELYQLHPQDPWTIVYFEDGRHLDAYDALAAQYWPVLQGFMSTLGPAQPLPPLPEPAAAAAEDASEQQQQRRRQPAAQLRPPEELEMAASGGAAAAEGAAAVDE</sequence>
<proteinExistence type="predicted"/>
<dbReference type="InterPro" id="IPR000073">
    <property type="entry name" value="AB_hydrolase_1"/>
</dbReference>
<name>A0A2P6VPJ4_9CHLO</name>
<dbReference type="ESTHER" id="9chlo-a0a2p6vpj4">
    <property type="family name" value="ABHD13-BEM46"/>
</dbReference>
<evidence type="ECO:0000313" key="6">
    <source>
        <dbReference type="Proteomes" id="UP000239649"/>
    </source>
</evidence>
<gene>
    <name evidence="5" type="ORF">C2E20_1644</name>
</gene>
<dbReference type="Proteomes" id="UP000239649">
    <property type="component" value="Unassembled WGS sequence"/>
</dbReference>
<dbReference type="AlphaFoldDB" id="A0A2P6VPJ4"/>
<dbReference type="EMBL" id="LHPF02000002">
    <property type="protein sequence ID" value="PSC75999.1"/>
    <property type="molecule type" value="Genomic_DNA"/>
</dbReference>
<dbReference type="SUPFAM" id="SSF53474">
    <property type="entry name" value="alpha/beta-Hydrolases"/>
    <property type="match status" value="1"/>
</dbReference>
<keyword evidence="5" id="KW-0378">Hydrolase</keyword>
<feature type="transmembrane region" description="Helical" evidence="2">
    <location>
        <begin position="12"/>
        <end position="29"/>
    </location>
</feature>
<dbReference type="STRING" id="554055.A0A2P6VPJ4"/>
<feature type="domain" description="AB hydrolase-1" evidence="3">
    <location>
        <begin position="106"/>
        <end position="192"/>
    </location>
</feature>
<keyword evidence="2" id="KW-1133">Transmembrane helix</keyword>
<organism evidence="5 6">
    <name type="scientific">Micractinium conductrix</name>
    <dbReference type="NCBI Taxonomy" id="554055"/>
    <lineage>
        <taxon>Eukaryota</taxon>
        <taxon>Viridiplantae</taxon>
        <taxon>Chlorophyta</taxon>
        <taxon>core chlorophytes</taxon>
        <taxon>Trebouxiophyceae</taxon>
        <taxon>Chlorellales</taxon>
        <taxon>Chlorellaceae</taxon>
        <taxon>Chlorella clade</taxon>
        <taxon>Micractinium</taxon>
    </lineage>
</organism>
<reference evidence="5" key="2">
    <citation type="submission" date="2018-02" db="EMBL/GenBank/DDBJ databases">
        <authorList>
            <person name="Cohen D.B."/>
            <person name="Kent A.D."/>
        </authorList>
    </citation>
    <scope>NUCLEOTIDE SEQUENCE</scope>
    <source>
        <strain evidence="5">SAG 241.80</strain>
    </source>
</reference>
<evidence type="ECO:0000313" key="5">
    <source>
        <dbReference type="EMBL" id="PSC76000.1"/>
    </source>
</evidence>
<dbReference type="OrthoDB" id="10249433at2759"/>
<keyword evidence="6" id="KW-1185">Reference proteome</keyword>
<evidence type="ECO:0000256" key="2">
    <source>
        <dbReference type="SAM" id="Phobius"/>
    </source>
</evidence>
<comment type="caution">
    <text evidence="5">The sequence shown here is derived from an EMBL/GenBank/DDBJ whole genome shotgun (WGS) entry which is preliminary data.</text>
</comment>
<dbReference type="GO" id="GO:0008474">
    <property type="term" value="F:palmitoyl-(protein) hydrolase activity"/>
    <property type="evidence" value="ECO:0007669"/>
    <property type="project" value="TreeGrafter"/>
</dbReference>